<accession>A0A1R3W9S0</accession>
<keyword evidence="2" id="KW-1185">Reference proteome</keyword>
<gene>
    <name evidence="1" type="ORF">SAMN05421849_0206</name>
</gene>
<evidence type="ECO:0000313" key="2">
    <source>
        <dbReference type="Proteomes" id="UP000192455"/>
    </source>
</evidence>
<dbReference type="Gene3D" id="3.30.2000.30">
    <property type="match status" value="1"/>
</dbReference>
<dbReference type="Proteomes" id="UP000192455">
    <property type="component" value="Unassembled WGS sequence"/>
</dbReference>
<dbReference type="STRING" id="515897.SAMN05421849_0206"/>
<dbReference type="Pfam" id="PF11367">
    <property type="entry name" value="Tail_completion_gp17"/>
    <property type="match status" value="1"/>
</dbReference>
<dbReference type="EMBL" id="FTPS01000001">
    <property type="protein sequence ID" value="SIT74736.1"/>
    <property type="molecule type" value="Genomic_DNA"/>
</dbReference>
<proteinExistence type="predicted"/>
<sequence>MRAGRHLRRIIMDRIIAQVPEFDGRVYDKATETTPMPYVTLGPSWWVDDSADCITARAQTVQVDVWGSNSNKGAVEDLTDDVAAALNGWSDEVIAMHPLRVTLVRVMDDPDGVSIHGLVQVEAEVEG</sequence>
<dbReference type="InterPro" id="IPR053745">
    <property type="entry name" value="Viral_Tail_Comp_sf"/>
</dbReference>
<evidence type="ECO:0000313" key="1">
    <source>
        <dbReference type="EMBL" id="SIT74736.1"/>
    </source>
</evidence>
<dbReference type="InterPro" id="IPR021508">
    <property type="entry name" value="Gp17-like"/>
</dbReference>
<protein>
    <recommendedName>
        <fullName evidence="3">DUF3168 domain-containing protein</fullName>
    </recommendedName>
</protein>
<dbReference type="OrthoDB" id="7630456at2"/>
<dbReference type="AlphaFoldDB" id="A0A1R3W9S0"/>
<evidence type="ECO:0008006" key="3">
    <source>
        <dbReference type="Google" id="ProtNLM"/>
    </source>
</evidence>
<reference evidence="1 2" key="1">
    <citation type="submission" date="2017-01" db="EMBL/GenBank/DDBJ databases">
        <authorList>
            <person name="Mah S.A."/>
            <person name="Swanson W.J."/>
            <person name="Moy G.W."/>
            <person name="Vacquier V.D."/>
        </authorList>
    </citation>
    <scope>NUCLEOTIDE SEQUENCE [LARGE SCALE GENOMIC DNA]</scope>
    <source>
        <strain evidence="1 2">DSM 21219</strain>
    </source>
</reference>
<name>A0A1R3W9S0_9RHOB</name>
<organism evidence="1 2">
    <name type="scientific">Pontibaca methylaminivorans</name>
    <dbReference type="NCBI Taxonomy" id="515897"/>
    <lineage>
        <taxon>Bacteria</taxon>
        <taxon>Pseudomonadati</taxon>
        <taxon>Pseudomonadota</taxon>
        <taxon>Alphaproteobacteria</taxon>
        <taxon>Rhodobacterales</taxon>
        <taxon>Roseobacteraceae</taxon>
        <taxon>Pontibaca</taxon>
    </lineage>
</organism>